<accession>A0A317DXK7</accession>
<gene>
    <name evidence="2" type="ORF">DKG74_18335</name>
</gene>
<name>A0A317DXK7_9PROT</name>
<dbReference type="EMBL" id="QGLE01000013">
    <property type="protein sequence ID" value="PWR18586.1"/>
    <property type="molecule type" value="Genomic_DNA"/>
</dbReference>
<evidence type="ECO:0000256" key="1">
    <source>
        <dbReference type="SAM" id="MobiDB-lite"/>
    </source>
</evidence>
<reference evidence="2 3" key="1">
    <citation type="submission" date="2018-05" db="EMBL/GenBank/DDBJ databases">
        <title>Zavarzinia sp. HR-AS.</title>
        <authorList>
            <person name="Lee Y."/>
            <person name="Jeon C.O."/>
        </authorList>
    </citation>
    <scope>NUCLEOTIDE SEQUENCE [LARGE SCALE GENOMIC DNA]</scope>
    <source>
        <strain evidence="2 3">HR-AS</strain>
    </source>
</reference>
<dbReference type="AlphaFoldDB" id="A0A317DXK7"/>
<dbReference type="InterPro" id="IPR035924">
    <property type="entry name" value="FlaG-like_sf"/>
</dbReference>
<evidence type="ECO:0000313" key="2">
    <source>
        <dbReference type="EMBL" id="PWR18586.1"/>
    </source>
</evidence>
<comment type="caution">
    <text evidence="2">The sequence shown here is derived from an EMBL/GenBank/DDBJ whole genome shotgun (WGS) entry which is preliminary data.</text>
</comment>
<dbReference type="SUPFAM" id="SSF160214">
    <property type="entry name" value="FlaG-like"/>
    <property type="match status" value="1"/>
</dbReference>
<keyword evidence="3" id="KW-1185">Reference proteome</keyword>
<sequence length="135" mass="14049">MVFDSSALATSPYQPQVSAGGIASAQASSSGVAVETAQAVRETGPAYFSPRITYDNSIGMTILQLRDRDTGEVRNQYPSEHVVEEYRRHQVDGGAREAAPAKSRPSTGQGAIPTGGRAASAGGDDEAAPRVEVQA</sequence>
<organism evidence="2 3">
    <name type="scientific">Zavarzinia aquatilis</name>
    <dbReference type="NCBI Taxonomy" id="2211142"/>
    <lineage>
        <taxon>Bacteria</taxon>
        <taxon>Pseudomonadati</taxon>
        <taxon>Pseudomonadota</taxon>
        <taxon>Alphaproteobacteria</taxon>
        <taxon>Rhodospirillales</taxon>
        <taxon>Zavarziniaceae</taxon>
        <taxon>Zavarzinia</taxon>
    </lineage>
</organism>
<feature type="region of interest" description="Disordered" evidence="1">
    <location>
        <begin position="88"/>
        <end position="135"/>
    </location>
</feature>
<dbReference type="Proteomes" id="UP000245461">
    <property type="component" value="Unassembled WGS sequence"/>
</dbReference>
<protein>
    <submittedName>
        <fullName evidence="2">Uncharacterized protein</fullName>
    </submittedName>
</protein>
<proteinExistence type="predicted"/>
<evidence type="ECO:0000313" key="3">
    <source>
        <dbReference type="Proteomes" id="UP000245461"/>
    </source>
</evidence>